<dbReference type="Pfam" id="PF06964">
    <property type="entry name" value="Alpha-L-AF_C"/>
    <property type="match status" value="1"/>
</dbReference>
<dbReference type="InterPro" id="IPR017853">
    <property type="entry name" value="GH"/>
</dbReference>
<dbReference type="SUPFAM" id="SSF51445">
    <property type="entry name" value="(Trans)glycosidases"/>
    <property type="match status" value="1"/>
</dbReference>
<sequence length="847" mass="96295">MAVVPVKAEKVEDNPGKVYLFSYTNHEDRSRNGLYFAWSTDKVNWHAIGPEHPFLQSDYGAWGSQKKMVSPFLFKDQENLWHCIWSVNTTDFTFAHAASEDLVHWKRQSYPPLNTEKNILAPQIKFTGSLYEVQWKSKVGAEVTYHKVTTRDFKEYSKIEKASYDTTLKSEVVVDGMSFEGVITEVEWSEVQTLIDAKDLSVYKSKRYSETTQQDTKRFDGLANVTAQITIHKDRKKAISPLLMGIFFEDINYAADGGLYAELIQNRDFEYTPADTKFRDYTWNSLKAWKSEGIEVTIDSISPIHENNLHYVTIKRNDELGKLVNEGFDGIPLKANEKYYFSLFAKTFEGATKLKISLVDTLGKVYTTKTINATSKNWKKYQTTLKVKESARYTQLVIEPMSNQKVGLDFISLFPAETFKQHKNGLRADLAQTIADINPKFVRFPGGCVAHGDGLDNIYRWKNTIGPLETRKPQRNIWNYHQSMGLGYFEYFQFCEDINATPLPVIAAGVPCQNSSTGGAGQQCGIPEEEMVAYIQDILDLIEWANGDKNSEWGSKRAAAGHPEPFNLKYLGIGNEDLITDVFEERFTQIFNAIQKAYPEIVVIGTVGPFYEGTDYDEGWELANKLEVPMVDEHYYVPLGWLIHNQDYYDAYDRNNAKVYLGEYASHLPGRPSNMETALSEALYLTAVERNGDVVKMTSYAPLLAKENHTQWKPDLIYFNNLEVKPTTDYYVQKLYGQNAGTIYYDTDVSIPFANEDITNRVGVSVVQDEESGDMIIKLVSMLPVPVTANLDHTQFVMNSNATLTVFAGAPDAIDVIPTTEDFKIGKEFEYTLPPYSFTVIRVQTQQ</sequence>
<evidence type="ECO:0000259" key="6">
    <source>
        <dbReference type="SMART" id="SM00813"/>
    </source>
</evidence>
<dbReference type="PANTHER" id="PTHR31776:SF26">
    <property type="entry name" value="SECRETED ARABINOSIDASE"/>
    <property type="match status" value="1"/>
</dbReference>
<protein>
    <recommendedName>
        <fullName evidence="3">non-reducing end alpha-L-arabinofuranosidase</fullName>
        <ecNumber evidence="3">3.2.1.55</ecNumber>
    </recommendedName>
</protein>
<evidence type="ECO:0000256" key="2">
    <source>
        <dbReference type="ARBA" id="ARBA00007186"/>
    </source>
</evidence>
<dbReference type="Proteomes" id="UP001143543">
    <property type="component" value="Unassembled WGS sequence"/>
</dbReference>
<dbReference type="InterPro" id="IPR023296">
    <property type="entry name" value="Glyco_hydro_beta-prop_sf"/>
</dbReference>
<dbReference type="InterPro" id="IPR010720">
    <property type="entry name" value="Alpha-L-AF_C"/>
</dbReference>
<dbReference type="InterPro" id="IPR055133">
    <property type="entry name" value="BT_3657-like_N"/>
</dbReference>
<comment type="caution">
    <text evidence="7">The sequence shown here is derived from an EMBL/GenBank/DDBJ whole genome shotgun (WGS) entry which is preliminary data.</text>
</comment>
<dbReference type="InterPro" id="IPR013780">
    <property type="entry name" value="Glyco_hydro_b"/>
</dbReference>
<organism evidence="7 8">
    <name type="scientific">Neptunitalea lumnitzerae</name>
    <dbReference type="NCBI Taxonomy" id="2965509"/>
    <lineage>
        <taxon>Bacteria</taxon>
        <taxon>Pseudomonadati</taxon>
        <taxon>Bacteroidota</taxon>
        <taxon>Flavobacteriia</taxon>
        <taxon>Flavobacteriales</taxon>
        <taxon>Flavobacteriaceae</taxon>
        <taxon>Neptunitalea</taxon>
    </lineage>
</organism>
<dbReference type="InterPro" id="IPR055235">
    <property type="entry name" value="ASD1_cat"/>
</dbReference>
<dbReference type="SUPFAM" id="SSF75005">
    <property type="entry name" value="Arabinanase/levansucrase/invertase"/>
    <property type="match status" value="1"/>
</dbReference>
<keyword evidence="8" id="KW-1185">Reference proteome</keyword>
<accession>A0ABQ5MLY6</accession>
<proteinExistence type="inferred from homology"/>
<evidence type="ECO:0000256" key="3">
    <source>
        <dbReference type="ARBA" id="ARBA00012670"/>
    </source>
</evidence>
<dbReference type="Pfam" id="PF22847">
    <property type="entry name" value="BT_3657-like_N"/>
    <property type="match status" value="1"/>
</dbReference>
<dbReference type="PANTHER" id="PTHR31776">
    <property type="entry name" value="ALPHA-L-ARABINOFURANOSIDASE 1"/>
    <property type="match status" value="1"/>
</dbReference>
<dbReference type="SMART" id="SM00813">
    <property type="entry name" value="Alpha-L-AF_C"/>
    <property type="match status" value="1"/>
</dbReference>
<comment type="similarity">
    <text evidence="2">Belongs to the glycosyl hydrolase 51 family.</text>
</comment>
<evidence type="ECO:0000256" key="4">
    <source>
        <dbReference type="ARBA" id="ARBA00022729"/>
    </source>
</evidence>
<reference evidence="7" key="1">
    <citation type="submission" date="2022-07" db="EMBL/GenBank/DDBJ databases">
        <title>Taxonomy of Novel Oxalotrophic and Methylotrophic Bacteria.</title>
        <authorList>
            <person name="Sahin N."/>
            <person name="Tani A."/>
        </authorList>
    </citation>
    <scope>NUCLEOTIDE SEQUENCE</scope>
    <source>
        <strain evidence="7">Y10</strain>
    </source>
</reference>
<dbReference type="Gene3D" id="3.20.20.80">
    <property type="entry name" value="Glycosidases"/>
    <property type="match status" value="1"/>
</dbReference>
<dbReference type="Gene3D" id="2.60.120.260">
    <property type="entry name" value="Galactose-binding domain-like"/>
    <property type="match status" value="1"/>
</dbReference>
<comment type="catalytic activity">
    <reaction evidence="1">
        <text>Hydrolysis of terminal non-reducing alpha-L-arabinofuranoside residues in alpha-L-arabinosides.</text>
        <dbReference type="EC" id="3.2.1.55"/>
    </reaction>
</comment>
<dbReference type="InterPro" id="IPR051563">
    <property type="entry name" value="Glycosyl_Hydrolase_51"/>
</dbReference>
<feature type="domain" description="Alpha-L-arabinofuranosidase C-terminal" evidence="6">
    <location>
        <begin position="662"/>
        <end position="837"/>
    </location>
</feature>
<dbReference type="EMBL" id="BRVO01000003">
    <property type="protein sequence ID" value="GLB50362.1"/>
    <property type="molecule type" value="Genomic_DNA"/>
</dbReference>
<dbReference type="Gene3D" id="2.115.10.20">
    <property type="entry name" value="Glycosyl hydrolase domain, family 43"/>
    <property type="match status" value="1"/>
</dbReference>
<dbReference type="EC" id="3.2.1.55" evidence="3"/>
<dbReference type="Gene3D" id="2.60.40.1180">
    <property type="entry name" value="Golgi alpha-mannosidase II"/>
    <property type="match status" value="1"/>
</dbReference>
<keyword evidence="4" id="KW-0732">Signal</keyword>
<evidence type="ECO:0000313" key="7">
    <source>
        <dbReference type="EMBL" id="GLB50362.1"/>
    </source>
</evidence>
<evidence type="ECO:0000256" key="1">
    <source>
        <dbReference type="ARBA" id="ARBA00001462"/>
    </source>
</evidence>
<evidence type="ECO:0000313" key="8">
    <source>
        <dbReference type="Proteomes" id="UP001143543"/>
    </source>
</evidence>
<gene>
    <name evidence="7" type="ORF">Y10_27300</name>
</gene>
<evidence type="ECO:0000256" key="5">
    <source>
        <dbReference type="ARBA" id="ARBA00022801"/>
    </source>
</evidence>
<dbReference type="Pfam" id="PF22848">
    <property type="entry name" value="ASD1_dom"/>
    <property type="match status" value="1"/>
</dbReference>
<name>A0ABQ5MLY6_9FLAO</name>
<keyword evidence="5" id="KW-0378">Hydrolase</keyword>